<organism evidence="2 3">
    <name type="scientific">Planoprotostelium fungivorum</name>
    <dbReference type="NCBI Taxonomy" id="1890364"/>
    <lineage>
        <taxon>Eukaryota</taxon>
        <taxon>Amoebozoa</taxon>
        <taxon>Evosea</taxon>
        <taxon>Variosea</taxon>
        <taxon>Cavosteliida</taxon>
        <taxon>Cavosteliaceae</taxon>
        <taxon>Planoprotostelium</taxon>
    </lineage>
</organism>
<evidence type="ECO:0000313" key="2">
    <source>
        <dbReference type="EMBL" id="PRP81900.1"/>
    </source>
</evidence>
<evidence type="ECO:0000256" key="1">
    <source>
        <dbReference type="SAM" id="Phobius"/>
    </source>
</evidence>
<keyword evidence="1" id="KW-0812">Transmembrane</keyword>
<evidence type="ECO:0000313" key="3">
    <source>
        <dbReference type="Proteomes" id="UP000241769"/>
    </source>
</evidence>
<dbReference type="AlphaFoldDB" id="A0A2P6ND75"/>
<accession>A0A2P6ND75</accession>
<proteinExistence type="predicted"/>
<reference evidence="2 3" key="1">
    <citation type="journal article" date="2018" name="Genome Biol. Evol.">
        <title>Multiple Roots of Fruiting Body Formation in Amoebozoa.</title>
        <authorList>
            <person name="Hillmann F."/>
            <person name="Forbes G."/>
            <person name="Novohradska S."/>
            <person name="Ferling I."/>
            <person name="Riege K."/>
            <person name="Groth M."/>
            <person name="Westermann M."/>
            <person name="Marz M."/>
            <person name="Spaller T."/>
            <person name="Winckler T."/>
            <person name="Schaap P."/>
            <person name="Glockner G."/>
        </authorList>
    </citation>
    <scope>NUCLEOTIDE SEQUENCE [LARGE SCALE GENOMIC DNA]</scope>
    <source>
        <strain evidence="2 3">Jena</strain>
    </source>
</reference>
<keyword evidence="1" id="KW-1133">Transmembrane helix</keyword>
<dbReference type="InParanoid" id="A0A2P6ND75"/>
<keyword evidence="1" id="KW-0472">Membrane</keyword>
<keyword evidence="3" id="KW-1185">Reference proteome</keyword>
<dbReference type="EMBL" id="MDYQ01000114">
    <property type="protein sequence ID" value="PRP81900.1"/>
    <property type="molecule type" value="Genomic_DNA"/>
</dbReference>
<name>A0A2P6ND75_9EUKA</name>
<dbReference type="OrthoDB" id="2098274at2759"/>
<protein>
    <submittedName>
        <fullName evidence="2">Uncharacterized protein</fullName>
    </submittedName>
</protein>
<feature type="transmembrane region" description="Helical" evidence="1">
    <location>
        <begin position="15"/>
        <end position="35"/>
    </location>
</feature>
<sequence length="81" mass="9526">MGLGDMRVLNKPPAFWAKVFGVGFFMGATIEYTLVKYKFYEHMTDRKAKEYAGDMDTRIDFLEDFKKNLMQKNDLKMKKDA</sequence>
<comment type="caution">
    <text evidence="2">The sequence shown here is derived from an EMBL/GenBank/DDBJ whole genome shotgun (WGS) entry which is preliminary data.</text>
</comment>
<dbReference type="Proteomes" id="UP000241769">
    <property type="component" value="Unassembled WGS sequence"/>
</dbReference>
<gene>
    <name evidence="2" type="ORF">PROFUN_10608</name>
</gene>